<reference evidence="11" key="1">
    <citation type="journal article" date="2016" name="Genome Announc.">
        <title>Complete Genome Sequence of Brachyspira hyodysenteriae Type Strain B78 (ATCC 27164).</title>
        <authorList>
            <person name="Mirajkar N.S."/>
            <person name="Johnson T.J."/>
            <person name="Gebhart C.J."/>
        </authorList>
    </citation>
    <scope>NUCLEOTIDE SEQUENCE [LARGE SCALE GENOMIC DNA]</scope>
    <source>
        <strain evidence="11">B78</strain>
    </source>
</reference>
<dbReference type="InterPro" id="IPR020555">
    <property type="entry name" value="MECDP_synthase_CS"/>
</dbReference>
<comment type="cofactor">
    <cofactor evidence="7">
        <name>a divalent metal cation</name>
        <dbReference type="ChEBI" id="CHEBI:60240"/>
    </cofactor>
    <text evidence="7">Binds 1 divalent metal cation per subunit.</text>
</comment>
<comment type="catalytic activity">
    <reaction evidence="1 7 8">
        <text>4-CDP-2-C-methyl-D-erythritol 2-phosphate = 2-C-methyl-D-erythritol 2,4-cyclic diphosphate + CMP</text>
        <dbReference type="Rhea" id="RHEA:23864"/>
        <dbReference type="ChEBI" id="CHEBI:57919"/>
        <dbReference type="ChEBI" id="CHEBI:58483"/>
        <dbReference type="ChEBI" id="CHEBI:60377"/>
        <dbReference type="EC" id="4.6.1.12"/>
    </reaction>
</comment>
<dbReference type="PANTHER" id="PTHR43181:SF1">
    <property type="entry name" value="2-C-METHYL-D-ERYTHRITOL 2,4-CYCLODIPHOSPHATE SYNTHASE, CHLOROPLASTIC"/>
    <property type="match status" value="1"/>
</dbReference>
<evidence type="ECO:0000256" key="8">
    <source>
        <dbReference type="RuleBase" id="RU004395"/>
    </source>
</evidence>
<comment type="subunit">
    <text evidence="7">Homotrimer.</text>
</comment>
<evidence type="ECO:0000256" key="2">
    <source>
        <dbReference type="ARBA" id="ARBA00004709"/>
    </source>
</evidence>
<keyword evidence="6 7" id="KW-0456">Lyase</keyword>
<gene>
    <name evidence="7" type="primary">ispF</name>
    <name evidence="10" type="ORF">BHYOB78_09590</name>
</gene>
<comment type="caution">
    <text evidence="7">Lacks conserved residue(s) required for the propagation of feature annotation.</text>
</comment>
<name>A0A3B6VWI9_BRAHO</name>
<evidence type="ECO:0000256" key="5">
    <source>
        <dbReference type="ARBA" id="ARBA00023229"/>
    </source>
</evidence>
<dbReference type="RefSeq" id="WP_020064528.1">
    <property type="nucleotide sequence ID" value="NZ_CP015910.2"/>
</dbReference>
<evidence type="ECO:0000256" key="7">
    <source>
        <dbReference type="HAMAP-Rule" id="MF_00107"/>
    </source>
</evidence>
<dbReference type="PANTHER" id="PTHR43181">
    <property type="entry name" value="2-C-METHYL-D-ERYTHRITOL 2,4-CYCLODIPHOSPHATE SYNTHASE, CHLOROPLASTIC"/>
    <property type="match status" value="1"/>
</dbReference>
<dbReference type="InterPro" id="IPR036571">
    <property type="entry name" value="MECDP_synthase_sf"/>
</dbReference>
<reference evidence="11" key="2">
    <citation type="journal article" date="2017" name="Genome Announc.">
        <title>Correction for Mirajkar et al., Complete Genome Sequence of Brachyspira hyodysenteriae Type Strain B78 (ATCC 27164).</title>
        <authorList>
            <person name="Mirajkar N.S."/>
            <person name="Johnson T.J."/>
            <person name="Gebhart C.J."/>
        </authorList>
    </citation>
    <scope>NUCLEOTIDE SEQUENCE [LARGE SCALE GENOMIC DNA]</scope>
    <source>
        <strain evidence="11">B78</strain>
    </source>
</reference>
<dbReference type="Proteomes" id="UP000092328">
    <property type="component" value="Chromosome"/>
</dbReference>
<feature type="binding site" evidence="7">
    <location>
        <begin position="8"/>
        <end position="10"/>
    </location>
    <ligand>
        <name>4-CDP-2-C-methyl-D-erythritol 2-phosphate</name>
        <dbReference type="ChEBI" id="CHEBI:57919"/>
    </ligand>
</feature>
<feature type="binding site" evidence="7">
    <location>
        <begin position="61"/>
        <end position="65"/>
    </location>
    <ligand>
        <name>4-CDP-2-C-methyl-D-erythritol 2-phosphate</name>
        <dbReference type="ChEBI" id="CHEBI:57919"/>
    </ligand>
</feature>
<keyword evidence="4 7" id="KW-0479">Metal-binding</keyword>
<dbReference type="HAMAP" id="MF_00107">
    <property type="entry name" value="IspF"/>
    <property type="match status" value="1"/>
</dbReference>
<feature type="binding site" evidence="7">
    <location>
        <begin position="56"/>
        <end position="58"/>
    </location>
    <ligand>
        <name>4-CDP-2-C-methyl-D-erythritol 2-phosphate</name>
        <dbReference type="ChEBI" id="CHEBI:57919"/>
    </ligand>
</feature>
<dbReference type="GO" id="GO:0046872">
    <property type="term" value="F:metal ion binding"/>
    <property type="evidence" value="ECO:0007669"/>
    <property type="project" value="UniProtKB-KW"/>
</dbReference>
<protein>
    <recommendedName>
        <fullName evidence="3 7">2-C-methyl-D-erythritol 2,4-cyclodiphosphate synthase</fullName>
        <shortName evidence="7">MECDP-synthase</shortName>
        <shortName evidence="7">MECPP-synthase</shortName>
        <shortName evidence="7">MECPS</shortName>
        <ecNumber evidence="3 7">4.6.1.12</ecNumber>
    </recommendedName>
</protein>
<evidence type="ECO:0000313" key="11">
    <source>
        <dbReference type="Proteomes" id="UP000092328"/>
    </source>
</evidence>
<dbReference type="KEGG" id="bhd:BHYOB78_09590"/>
<dbReference type="UniPathway" id="UPA00056">
    <property type="reaction ID" value="UER00095"/>
</dbReference>
<accession>A0A3B6VWI9</accession>
<dbReference type="AlphaFoldDB" id="A0A3B6VWI9"/>
<dbReference type="EMBL" id="CP015910">
    <property type="protein sequence ID" value="ANN64109.1"/>
    <property type="molecule type" value="Genomic_DNA"/>
</dbReference>
<proteinExistence type="inferred from homology"/>
<comment type="pathway">
    <text evidence="2 7">Isoprenoid biosynthesis; isopentenyl diphosphate biosynthesis via DXP pathway; isopentenyl diphosphate from 1-deoxy-D-xylulose 5-phosphate: step 4/6.</text>
</comment>
<dbReference type="SUPFAM" id="SSF69765">
    <property type="entry name" value="IpsF-like"/>
    <property type="match status" value="1"/>
</dbReference>
<dbReference type="GO" id="GO:0008685">
    <property type="term" value="F:2-C-methyl-D-erythritol 2,4-cyclodiphosphate synthase activity"/>
    <property type="evidence" value="ECO:0007669"/>
    <property type="project" value="UniProtKB-UniRule"/>
</dbReference>
<dbReference type="OrthoDB" id="9804336at2"/>
<comment type="similarity">
    <text evidence="7 8">Belongs to the IspF family.</text>
</comment>
<dbReference type="PROSITE" id="PS01350">
    <property type="entry name" value="ISPF"/>
    <property type="match status" value="1"/>
</dbReference>
<sequence>MRIGYGYDSHAFAENRKLILSGIEIPYELGLKGHSDADAVIHALIDSILGALALGDIGSHFPDNDSKYKDISSIVLLEKTVSIMEEKNYEISNTDITIILEKPKLRNYIDTMRENLSKILKTDIENVSIKAKTNEKMDSIGRGEGIAVHCVSLLKKQNKNLGKIYGNKN</sequence>
<feature type="site" description="Transition state stabilizer" evidence="7">
    <location>
        <position position="133"/>
    </location>
</feature>
<dbReference type="FunFam" id="3.30.1330.50:FF:000003">
    <property type="entry name" value="2-C-methyl-D-erythritol 2,4-cyclodiphosphate synthase"/>
    <property type="match status" value="1"/>
</dbReference>
<organism evidence="10 11">
    <name type="scientific">Brachyspira hyodysenteriae ATCC 27164</name>
    <dbReference type="NCBI Taxonomy" id="1266923"/>
    <lineage>
        <taxon>Bacteria</taxon>
        <taxon>Pseudomonadati</taxon>
        <taxon>Spirochaetota</taxon>
        <taxon>Spirochaetia</taxon>
        <taxon>Brachyspirales</taxon>
        <taxon>Brachyspiraceae</taxon>
        <taxon>Brachyspira</taxon>
    </lineage>
</organism>
<keyword evidence="5 7" id="KW-0414">Isoprene biosynthesis</keyword>
<dbReference type="GO" id="GO:0016114">
    <property type="term" value="P:terpenoid biosynthetic process"/>
    <property type="evidence" value="ECO:0007669"/>
    <property type="project" value="InterPro"/>
</dbReference>
<evidence type="ECO:0000256" key="3">
    <source>
        <dbReference type="ARBA" id="ARBA00012579"/>
    </source>
</evidence>
<comment type="function">
    <text evidence="7">Involved in the biosynthesis of isopentenyl diphosphate (IPP) and dimethylallyl diphosphate (DMAPP), two major building blocks of isoprenoid compounds. Catalyzes the conversion of 4-diphosphocytidyl-2-C-methyl-D-erythritol 2-phosphate (CDP-ME2P) to 2-C-methyl-D-erythritol 2,4-cyclodiphosphate (ME-CPP) with a corresponding release of cytidine 5-monophosphate (CMP).</text>
</comment>
<evidence type="ECO:0000313" key="10">
    <source>
        <dbReference type="EMBL" id="ANN64109.1"/>
    </source>
</evidence>
<feature type="binding site" evidence="7">
    <location>
        <position position="142"/>
    </location>
    <ligand>
        <name>4-CDP-2-C-methyl-D-erythritol 2-phosphate</name>
        <dbReference type="ChEBI" id="CHEBI:57919"/>
    </ligand>
</feature>
<dbReference type="CDD" id="cd00554">
    <property type="entry name" value="MECDP_synthase"/>
    <property type="match status" value="1"/>
</dbReference>
<feature type="binding site" evidence="7">
    <location>
        <position position="10"/>
    </location>
    <ligand>
        <name>a divalent metal cation</name>
        <dbReference type="ChEBI" id="CHEBI:60240"/>
    </ligand>
</feature>
<evidence type="ECO:0000256" key="1">
    <source>
        <dbReference type="ARBA" id="ARBA00000200"/>
    </source>
</evidence>
<dbReference type="InterPro" id="IPR003526">
    <property type="entry name" value="MECDP_synthase"/>
</dbReference>
<feature type="binding site" evidence="7">
    <location>
        <position position="42"/>
    </location>
    <ligand>
        <name>a divalent metal cation</name>
        <dbReference type="ChEBI" id="CHEBI:60240"/>
    </ligand>
</feature>
<evidence type="ECO:0000259" key="9">
    <source>
        <dbReference type="Pfam" id="PF02542"/>
    </source>
</evidence>
<evidence type="ECO:0000256" key="6">
    <source>
        <dbReference type="ARBA" id="ARBA00023239"/>
    </source>
</evidence>
<dbReference type="NCBIfam" id="TIGR00151">
    <property type="entry name" value="ispF"/>
    <property type="match status" value="1"/>
</dbReference>
<keyword evidence="11" id="KW-1185">Reference proteome</keyword>
<feature type="domain" description="2-C-methyl-D-erythritol 2,4-cyclodiphosphate synthase" evidence="9">
    <location>
        <begin position="1"/>
        <end position="154"/>
    </location>
</feature>
<feature type="binding site" evidence="7">
    <location>
        <begin position="34"/>
        <end position="35"/>
    </location>
    <ligand>
        <name>4-CDP-2-C-methyl-D-erythritol 2-phosphate</name>
        <dbReference type="ChEBI" id="CHEBI:57919"/>
    </ligand>
</feature>
<feature type="site" description="Transition state stabilizer" evidence="7">
    <location>
        <position position="34"/>
    </location>
</feature>
<dbReference type="GO" id="GO:0019288">
    <property type="term" value="P:isopentenyl diphosphate biosynthetic process, methylerythritol 4-phosphate pathway"/>
    <property type="evidence" value="ECO:0007669"/>
    <property type="project" value="UniProtKB-UniRule"/>
</dbReference>
<dbReference type="EC" id="4.6.1.12" evidence="3 7"/>
<dbReference type="Gene3D" id="3.30.1330.50">
    <property type="entry name" value="2-C-methyl-D-erythritol 2,4-cyclodiphosphate synthase"/>
    <property type="match status" value="1"/>
</dbReference>
<evidence type="ECO:0000256" key="4">
    <source>
        <dbReference type="ARBA" id="ARBA00022723"/>
    </source>
</evidence>
<feature type="binding site" evidence="7">
    <location>
        <position position="8"/>
    </location>
    <ligand>
        <name>a divalent metal cation</name>
        <dbReference type="ChEBI" id="CHEBI:60240"/>
    </ligand>
</feature>
<dbReference type="Pfam" id="PF02542">
    <property type="entry name" value="YgbB"/>
    <property type="match status" value="1"/>
</dbReference>